<dbReference type="Pfam" id="PF26217">
    <property type="entry name" value="GDPGP1_N"/>
    <property type="match status" value="1"/>
</dbReference>
<feature type="domain" description="GDPGP1-like N-terminal" evidence="2">
    <location>
        <begin position="60"/>
        <end position="220"/>
    </location>
</feature>
<dbReference type="GO" id="GO:0016787">
    <property type="term" value="F:hydrolase activity"/>
    <property type="evidence" value="ECO:0007669"/>
    <property type="project" value="UniProtKB-KW"/>
</dbReference>
<reference evidence="3" key="1">
    <citation type="submission" date="2022-12" db="EMBL/GenBank/DDBJ databases">
        <title>Genome assemblies of Blomia tropicalis.</title>
        <authorList>
            <person name="Cui Y."/>
        </authorList>
    </citation>
    <scope>NUCLEOTIDE SEQUENCE</scope>
    <source>
        <tissue evidence="3">Adult mites</tissue>
    </source>
</reference>
<evidence type="ECO:0000313" key="4">
    <source>
        <dbReference type="Proteomes" id="UP001142055"/>
    </source>
</evidence>
<feature type="compositionally biased region" description="Low complexity" evidence="1">
    <location>
        <begin position="16"/>
        <end position="38"/>
    </location>
</feature>
<feature type="region of interest" description="Disordered" evidence="1">
    <location>
        <begin position="1"/>
        <end position="38"/>
    </location>
</feature>
<evidence type="ECO:0000313" key="3">
    <source>
        <dbReference type="EMBL" id="KAJ6220633.1"/>
    </source>
</evidence>
<sequence length="328" mass="36772">MGPTNSDHTTKDHSGSKSSSNSSSTKSSKSNATSSKSSVPTIVISQSDYIAKQSGLDSSLDRLLKQRWKKALENGAMKYDIIQQPLPSRLIASCRYNFIASLNEGRGPGQRRTPQEMMALRIPFDPSRFNFTKINPNELLFRLKSNDSLVHTVIVNKSPIGYCSSLLVPSLEQCLPQVLTEDSLRLAIQFLCLSDQQSLRLGFNSAGAMASVNHQHWHIYYFEYKLTVEDLPVKNHLLQNWPIPAIVFELPELNDIAINSVVTKAMKIINFCLDSGQISHNLFLTRTGTGTIRLFICTKEIFSTLDEEDCLKLLLSIHSHHEDVLHLL</sequence>
<dbReference type="GO" id="GO:0000166">
    <property type="term" value="F:nucleotide binding"/>
    <property type="evidence" value="ECO:0007669"/>
    <property type="project" value="UniProtKB-KW"/>
</dbReference>
<dbReference type="Proteomes" id="UP001142055">
    <property type="component" value="Chromosome 2"/>
</dbReference>
<dbReference type="GO" id="GO:0005085">
    <property type="term" value="F:guanyl-nucleotide exchange factor activity"/>
    <property type="evidence" value="ECO:0007669"/>
    <property type="project" value="UniProtKB-KW"/>
</dbReference>
<evidence type="ECO:0000256" key="1">
    <source>
        <dbReference type="SAM" id="MobiDB-lite"/>
    </source>
</evidence>
<dbReference type="OMA" id="GIQWPRT"/>
<dbReference type="PANTHER" id="PTHR20884:SF8">
    <property type="entry name" value="GDP-D-GLUCOSE PHOSPHORYLASE 1"/>
    <property type="match status" value="1"/>
</dbReference>
<dbReference type="GO" id="GO:0006006">
    <property type="term" value="P:glucose metabolic process"/>
    <property type="evidence" value="ECO:0007669"/>
    <property type="project" value="TreeGrafter"/>
</dbReference>
<gene>
    <name evidence="3" type="ORF">RDWZM_006445</name>
</gene>
<dbReference type="PANTHER" id="PTHR20884">
    <property type="entry name" value="GDP-D-GLUCOSE PHOSPHORYLASE 1"/>
    <property type="match status" value="1"/>
</dbReference>
<keyword evidence="4" id="KW-1185">Reference proteome</keyword>
<evidence type="ECO:0000259" key="2">
    <source>
        <dbReference type="Pfam" id="PF26217"/>
    </source>
</evidence>
<protein>
    <recommendedName>
        <fullName evidence="2">GDPGP1-like N-terminal domain-containing protein</fullName>
    </recommendedName>
</protein>
<dbReference type="GO" id="GO:0005737">
    <property type="term" value="C:cytoplasm"/>
    <property type="evidence" value="ECO:0007669"/>
    <property type="project" value="UniProtKB-SubCell"/>
</dbReference>
<dbReference type="InterPro" id="IPR058866">
    <property type="entry name" value="GDPGP1_N"/>
</dbReference>
<organism evidence="3 4">
    <name type="scientific">Blomia tropicalis</name>
    <name type="common">Mite</name>
    <dbReference type="NCBI Taxonomy" id="40697"/>
    <lineage>
        <taxon>Eukaryota</taxon>
        <taxon>Metazoa</taxon>
        <taxon>Ecdysozoa</taxon>
        <taxon>Arthropoda</taxon>
        <taxon>Chelicerata</taxon>
        <taxon>Arachnida</taxon>
        <taxon>Acari</taxon>
        <taxon>Acariformes</taxon>
        <taxon>Sarcoptiformes</taxon>
        <taxon>Astigmata</taxon>
        <taxon>Glycyphagoidea</taxon>
        <taxon>Echimyopodidae</taxon>
        <taxon>Blomia</taxon>
    </lineage>
</organism>
<name>A0A9Q0M8G9_BLOTA</name>
<accession>A0A9Q0M8G9</accession>
<dbReference type="AlphaFoldDB" id="A0A9Q0M8G9"/>
<comment type="caution">
    <text evidence="3">The sequence shown here is derived from an EMBL/GenBank/DDBJ whole genome shotgun (WGS) entry which is preliminary data.</text>
</comment>
<proteinExistence type="predicted"/>
<dbReference type="EMBL" id="JAPWDV010000002">
    <property type="protein sequence ID" value="KAJ6220633.1"/>
    <property type="molecule type" value="Genomic_DNA"/>
</dbReference>
<dbReference type="InterPro" id="IPR026506">
    <property type="entry name" value="GDPGP"/>
</dbReference>
<dbReference type="GO" id="GO:0080048">
    <property type="term" value="F:GDP-D-glucose phosphorylase activity"/>
    <property type="evidence" value="ECO:0007669"/>
    <property type="project" value="UniProtKB-EC"/>
</dbReference>